<dbReference type="NCBIfam" id="TIGR01494">
    <property type="entry name" value="ATPase_P-type"/>
    <property type="match status" value="1"/>
</dbReference>
<feature type="transmembrane region" description="Helical" evidence="16">
    <location>
        <begin position="658"/>
        <end position="678"/>
    </location>
</feature>
<evidence type="ECO:0000256" key="5">
    <source>
        <dbReference type="ARBA" id="ARBA00022692"/>
    </source>
</evidence>
<feature type="transmembrane region" description="Helical" evidence="16">
    <location>
        <begin position="91"/>
        <end position="108"/>
    </location>
</feature>
<name>A0A9D1SGZ2_9FIRM</name>
<reference evidence="19" key="1">
    <citation type="submission" date="2020-10" db="EMBL/GenBank/DDBJ databases">
        <authorList>
            <person name="Gilroy R."/>
        </authorList>
    </citation>
    <scope>NUCLEOTIDE SEQUENCE</scope>
    <source>
        <strain evidence="19">18911</strain>
    </source>
</reference>
<dbReference type="GO" id="GO:0055070">
    <property type="term" value="P:copper ion homeostasis"/>
    <property type="evidence" value="ECO:0007669"/>
    <property type="project" value="TreeGrafter"/>
</dbReference>
<dbReference type="GO" id="GO:0016887">
    <property type="term" value="F:ATP hydrolysis activity"/>
    <property type="evidence" value="ECO:0007669"/>
    <property type="project" value="InterPro"/>
</dbReference>
<comment type="subcellular location">
    <subcellularLocation>
        <location evidence="1">Cell membrane</location>
        <topology evidence="1">Multi-pass membrane protein</topology>
    </subcellularLocation>
</comment>
<dbReference type="SUPFAM" id="SSF55008">
    <property type="entry name" value="HMA, heavy metal-associated domain"/>
    <property type="match status" value="1"/>
</dbReference>
<dbReference type="SFLD" id="SFLDF00027">
    <property type="entry name" value="p-type_atpase"/>
    <property type="match status" value="1"/>
</dbReference>
<dbReference type="PROSITE" id="PS00154">
    <property type="entry name" value="ATPASE_E1_E2"/>
    <property type="match status" value="1"/>
</dbReference>
<dbReference type="InterPro" id="IPR023214">
    <property type="entry name" value="HAD_sf"/>
</dbReference>
<feature type="transmembrane region" description="Helical" evidence="16">
    <location>
        <begin position="684"/>
        <end position="705"/>
    </location>
</feature>
<keyword evidence="11 16" id="KW-1133">Transmembrane helix</keyword>
<evidence type="ECO:0000256" key="10">
    <source>
        <dbReference type="ARBA" id="ARBA00022967"/>
    </source>
</evidence>
<dbReference type="Gene3D" id="3.40.1110.10">
    <property type="entry name" value="Calcium-transporting ATPase, cytoplasmic domain N"/>
    <property type="match status" value="1"/>
</dbReference>
<dbReference type="InterPro" id="IPR018303">
    <property type="entry name" value="ATPase_P-typ_P_site"/>
</dbReference>
<keyword evidence="10" id="KW-1278">Translocase</keyword>
<dbReference type="Pfam" id="PF00702">
    <property type="entry name" value="Hydrolase"/>
    <property type="match status" value="1"/>
</dbReference>
<dbReference type="PRINTS" id="PR00943">
    <property type="entry name" value="CUATPASE"/>
</dbReference>
<dbReference type="Pfam" id="PF00122">
    <property type="entry name" value="E1-E2_ATPase"/>
    <property type="match status" value="1"/>
</dbReference>
<dbReference type="InterPro" id="IPR017969">
    <property type="entry name" value="Heavy-metal-associated_CS"/>
</dbReference>
<keyword evidence="12" id="KW-0186">Copper</keyword>
<keyword evidence="4" id="KW-0813">Transport</keyword>
<evidence type="ECO:0000256" key="17">
    <source>
        <dbReference type="SAM" id="MobiDB-lite"/>
    </source>
</evidence>
<dbReference type="SFLD" id="SFLDG00002">
    <property type="entry name" value="C1.7:_P-type_atpase_like"/>
    <property type="match status" value="1"/>
</dbReference>
<dbReference type="InterPro" id="IPR044492">
    <property type="entry name" value="P_typ_ATPase_HD_dom"/>
</dbReference>
<feature type="transmembrane region" description="Helical" evidence="16">
    <location>
        <begin position="348"/>
        <end position="373"/>
    </location>
</feature>
<dbReference type="EC" id="7.2.2.8" evidence="3"/>
<organism evidence="19 20">
    <name type="scientific">Candidatus Stercoripulliclostridium merdigallinarum</name>
    <dbReference type="NCBI Taxonomy" id="2840951"/>
    <lineage>
        <taxon>Bacteria</taxon>
        <taxon>Bacillati</taxon>
        <taxon>Bacillota</taxon>
        <taxon>Clostridia</taxon>
        <taxon>Eubacteriales</taxon>
        <taxon>Candidatus Stercoripulliclostridium</taxon>
    </lineage>
</organism>
<feature type="transmembrane region" description="Helical" evidence="16">
    <location>
        <begin position="129"/>
        <end position="147"/>
    </location>
</feature>
<keyword evidence="8" id="KW-0187">Copper transport</keyword>
<evidence type="ECO:0000259" key="18">
    <source>
        <dbReference type="PROSITE" id="PS50846"/>
    </source>
</evidence>
<dbReference type="PANTHER" id="PTHR43520">
    <property type="entry name" value="ATP7, ISOFORM B"/>
    <property type="match status" value="1"/>
</dbReference>
<dbReference type="GO" id="GO:0005886">
    <property type="term" value="C:plasma membrane"/>
    <property type="evidence" value="ECO:0007669"/>
    <property type="project" value="UniProtKB-SubCell"/>
</dbReference>
<dbReference type="NCBIfam" id="TIGR01525">
    <property type="entry name" value="ATPase-IB_hvy"/>
    <property type="match status" value="1"/>
</dbReference>
<dbReference type="SUPFAM" id="SSF81665">
    <property type="entry name" value="Calcium ATPase, transmembrane domain M"/>
    <property type="match status" value="1"/>
</dbReference>
<feature type="transmembrane region" description="Helical" evidence="16">
    <location>
        <begin position="58"/>
        <end position="79"/>
    </location>
</feature>
<dbReference type="Gene3D" id="3.30.70.100">
    <property type="match status" value="1"/>
</dbReference>
<dbReference type="GO" id="GO:0005507">
    <property type="term" value="F:copper ion binding"/>
    <property type="evidence" value="ECO:0007669"/>
    <property type="project" value="TreeGrafter"/>
</dbReference>
<evidence type="ECO:0000256" key="9">
    <source>
        <dbReference type="ARBA" id="ARBA00022840"/>
    </source>
</evidence>
<evidence type="ECO:0000256" key="4">
    <source>
        <dbReference type="ARBA" id="ARBA00022448"/>
    </source>
</evidence>
<dbReference type="GO" id="GO:0140581">
    <property type="term" value="F:P-type monovalent copper transporter activity"/>
    <property type="evidence" value="ECO:0007669"/>
    <property type="project" value="UniProtKB-EC"/>
</dbReference>
<evidence type="ECO:0000313" key="19">
    <source>
        <dbReference type="EMBL" id="HIU59811.1"/>
    </source>
</evidence>
<dbReference type="FunFam" id="2.70.150.10:FF:000002">
    <property type="entry name" value="Copper-transporting ATPase 1, putative"/>
    <property type="match status" value="1"/>
</dbReference>
<dbReference type="CDD" id="cd00371">
    <property type="entry name" value="HMA"/>
    <property type="match status" value="1"/>
</dbReference>
<feature type="region of interest" description="Disordered" evidence="17">
    <location>
        <begin position="719"/>
        <end position="747"/>
    </location>
</feature>
<evidence type="ECO:0000256" key="16">
    <source>
        <dbReference type="RuleBase" id="RU362081"/>
    </source>
</evidence>
<dbReference type="EMBL" id="DVNF01000009">
    <property type="protein sequence ID" value="HIU59811.1"/>
    <property type="molecule type" value="Genomic_DNA"/>
</dbReference>
<evidence type="ECO:0000313" key="20">
    <source>
        <dbReference type="Proteomes" id="UP000824094"/>
    </source>
</evidence>
<keyword evidence="6 16" id="KW-0479">Metal-binding</keyword>
<dbReference type="PROSITE" id="PS50846">
    <property type="entry name" value="HMA_2"/>
    <property type="match status" value="1"/>
</dbReference>
<evidence type="ECO:0000256" key="3">
    <source>
        <dbReference type="ARBA" id="ARBA00012517"/>
    </source>
</evidence>
<keyword evidence="13" id="KW-0406">Ion transport</keyword>
<dbReference type="InterPro" id="IPR023299">
    <property type="entry name" value="ATPase_P-typ_cyto_dom_N"/>
</dbReference>
<dbReference type="PANTHER" id="PTHR43520:SF8">
    <property type="entry name" value="P-TYPE CU(+) TRANSPORTER"/>
    <property type="match status" value="1"/>
</dbReference>
<reference evidence="19" key="2">
    <citation type="journal article" date="2021" name="PeerJ">
        <title>Extensive microbial diversity within the chicken gut microbiome revealed by metagenomics and culture.</title>
        <authorList>
            <person name="Gilroy R."/>
            <person name="Ravi A."/>
            <person name="Getino M."/>
            <person name="Pursley I."/>
            <person name="Horton D.L."/>
            <person name="Alikhan N.F."/>
            <person name="Baker D."/>
            <person name="Gharbi K."/>
            <person name="Hall N."/>
            <person name="Watson M."/>
            <person name="Adriaenssens E.M."/>
            <person name="Foster-Nyarko E."/>
            <person name="Jarju S."/>
            <person name="Secka A."/>
            <person name="Antonio M."/>
            <person name="Oren A."/>
            <person name="Chaudhuri R.R."/>
            <person name="La Ragione R."/>
            <person name="Hildebrand F."/>
            <person name="Pallen M.J."/>
        </authorList>
    </citation>
    <scope>NUCLEOTIDE SEQUENCE</scope>
    <source>
        <strain evidence="19">18911</strain>
    </source>
</reference>
<protein>
    <recommendedName>
        <fullName evidence="3">P-type Cu(+) transporter</fullName>
        <ecNumber evidence="3">7.2.2.8</ecNumber>
    </recommendedName>
</protein>
<dbReference type="SUPFAM" id="SSF56784">
    <property type="entry name" value="HAD-like"/>
    <property type="match status" value="1"/>
</dbReference>
<keyword evidence="5 16" id="KW-0812">Transmembrane</keyword>
<evidence type="ECO:0000256" key="8">
    <source>
        <dbReference type="ARBA" id="ARBA00022796"/>
    </source>
</evidence>
<keyword evidence="9 16" id="KW-0067">ATP-binding</keyword>
<evidence type="ECO:0000256" key="7">
    <source>
        <dbReference type="ARBA" id="ARBA00022741"/>
    </source>
</evidence>
<dbReference type="InterPro" id="IPR023298">
    <property type="entry name" value="ATPase_P-typ_TM_dom_sf"/>
</dbReference>
<evidence type="ECO:0000256" key="15">
    <source>
        <dbReference type="ARBA" id="ARBA00049289"/>
    </source>
</evidence>
<feature type="transmembrane region" description="Helical" evidence="16">
    <location>
        <begin position="320"/>
        <end position="342"/>
    </location>
</feature>
<dbReference type="NCBIfam" id="TIGR01511">
    <property type="entry name" value="ATPase-IB1_Cu"/>
    <property type="match status" value="1"/>
</dbReference>
<evidence type="ECO:0000256" key="11">
    <source>
        <dbReference type="ARBA" id="ARBA00022989"/>
    </source>
</evidence>
<comment type="similarity">
    <text evidence="2 16">Belongs to the cation transport ATPase (P-type) (TC 3.A.3) family. Type IB subfamily.</text>
</comment>
<feature type="compositionally biased region" description="Polar residues" evidence="17">
    <location>
        <begin position="719"/>
        <end position="737"/>
    </location>
</feature>
<dbReference type="SFLD" id="SFLDS00003">
    <property type="entry name" value="Haloacid_Dehalogenase"/>
    <property type="match status" value="1"/>
</dbReference>
<dbReference type="InterPro" id="IPR036163">
    <property type="entry name" value="HMA_dom_sf"/>
</dbReference>
<dbReference type="InterPro" id="IPR036412">
    <property type="entry name" value="HAD-like_sf"/>
</dbReference>
<dbReference type="InterPro" id="IPR027256">
    <property type="entry name" value="P-typ_ATPase_IB"/>
</dbReference>
<dbReference type="Proteomes" id="UP000824094">
    <property type="component" value="Unassembled WGS sequence"/>
</dbReference>
<evidence type="ECO:0000256" key="12">
    <source>
        <dbReference type="ARBA" id="ARBA00023008"/>
    </source>
</evidence>
<evidence type="ECO:0000256" key="1">
    <source>
        <dbReference type="ARBA" id="ARBA00004651"/>
    </source>
</evidence>
<feature type="domain" description="HMA" evidence="18">
    <location>
        <begin position="786"/>
        <end position="848"/>
    </location>
</feature>
<dbReference type="Gene3D" id="3.40.50.1000">
    <property type="entry name" value="HAD superfamily/HAD-like"/>
    <property type="match status" value="1"/>
</dbReference>
<comment type="catalytic activity">
    <reaction evidence="15">
        <text>Cu(+)(in) + ATP + H2O = Cu(+)(out) + ADP + phosphate + H(+)</text>
        <dbReference type="Rhea" id="RHEA:25792"/>
        <dbReference type="ChEBI" id="CHEBI:15377"/>
        <dbReference type="ChEBI" id="CHEBI:15378"/>
        <dbReference type="ChEBI" id="CHEBI:30616"/>
        <dbReference type="ChEBI" id="CHEBI:43474"/>
        <dbReference type="ChEBI" id="CHEBI:49552"/>
        <dbReference type="ChEBI" id="CHEBI:456216"/>
        <dbReference type="EC" id="7.2.2.8"/>
    </reaction>
</comment>
<accession>A0A9D1SGZ2</accession>
<evidence type="ECO:0000256" key="2">
    <source>
        <dbReference type="ARBA" id="ARBA00006024"/>
    </source>
</evidence>
<keyword evidence="7 16" id="KW-0547">Nucleotide-binding</keyword>
<dbReference type="Gene3D" id="2.70.150.10">
    <property type="entry name" value="Calcium-transporting ATPase, cytoplasmic transduction domain A"/>
    <property type="match status" value="1"/>
</dbReference>
<dbReference type="PRINTS" id="PR00119">
    <property type="entry name" value="CATATPASE"/>
</dbReference>
<evidence type="ECO:0000256" key="13">
    <source>
        <dbReference type="ARBA" id="ARBA00023065"/>
    </source>
</evidence>
<sequence length="853" mass="89729">GLPGENQNTACSTGGCPIAFNEKSGSGVLIPNKRNPKSQKNGLSAERKKRADEMKTRLIVSLVFMVVLMYVAMGHMFGAPLPNFLTGPQNGVSYALLQLLLALPIIYVNRAYYINGFKRLFRGAPNMDTLVAVGSSASLIYGIYAIFRMSWGLGQGDPALVEGYTHQLYFESAGMILALVTVGKYLETLSKRRTGDALDKLKKLAPDTAIVLRNGVETEIATAYLAVGDVVIIKAGTSVPADGIVEEGSGFADEAAISGESMPVEKLPGANVIGGTILKSGYLKVRLNAVGKESMLQKIIALVEDAAGKKAPIQRLADKISGVFVPVVMSIAAVTFIGWAWGTGNIDSAINAAVAVLVISCPCALGLATPVAVTVGTGKGAENGILIKDGEALEKLHAVKYVVLDKTGTVTKGEPEVAYVSLSDEDLNAVGALEKMSEHPLGAAVVAFVESKNFAEKIVFSEFETLPGKGVRGKADTGSVYSVGNAKLMEEEGVDRRAFESEYERVTGEGKTPLLVCRDSAYVGLIATSDAVKEDSKEAVSLLKKMGIKTVMLTGDNCRTAAAVAKAVGVDEVIAEVLPADKAAKVAELRSRGKVAMVGDGINDAPALKEADVGIAIGSGADIAVDSADVVLIKNALIDVVNAIKLSSATLKNIKENLFWAFFYNVLGIPIAAGVLYVPFGIMLSPMIGALAMSCSSLFVVGNALRLKFFKTVRFKGGSENSLSVGQDLSSSEQSGETDAPGVTSAPVTNIRTDVENDYKKSETSENTTINALENQIQTERSLNMKQYKLSIEGMACMHCVGRVEKAISAVPGVSKAEVSLENKSAVVTGGEPEALKAAVVDAGYEVSEIKEI</sequence>
<gene>
    <name evidence="19" type="ORF">IAB05_00300</name>
</gene>
<feature type="transmembrane region" description="Helical" evidence="16">
    <location>
        <begin position="167"/>
        <end position="186"/>
    </location>
</feature>
<dbReference type="PROSITE" id="PS01047">
    <property type="entry name" value="HMA_1"/>
    <property type="match status" value="1"/>
</dbReference>
<keyword evidence="16" id="KW-1003">Cell membrane</keyword>
<evidence type="ECO:0000256" key="14">
    <source>
        <dbReference type="ARBA" id="ARBA00023136"/>
    </source>
</evidence>
<dbReference type="GO" id="GO:0043682">
    <property type="term" value="F:P-type divalent copper transporter activity"/>
    <property type="evidence" value="ECO:0007669"/>
    <property type="project" value="TreeGrafter"/>
</dbReference>
<evidence type="ECO:0000256" key="6">
    <source>
        <dbReference type="ARBA" id="ARBA00022723"/>
    </source>
</evidence>
<comment type="caution">
    <text evidence="19">The sequence shown here is derived from an EMBL/GenBank/DDBJ whole genome shotgun (WGS) entry which is preliminary data.</text>
</comment>
<dbReference type="Pfam" id="PF00403">
    <property type="entry name" value="HMA"/>
    <property type="match status" value="1"/>
</dbReference>
<dbReference type="InterPro" id="IPR059000">
    <property type="entry name" value="ATPase_P-type_domA"/>
</dbReference>
<proteinExistence type="inferred from homology"/>
<feature type="non-terminal residue" evidence="19">
    <location>
        <position position="1"/>
    </location>
</feature>
<dbReference type="InterPro" id="IPR001757">
    <property type="entry name" value="P_typ_ATPase"/>
</dbReference>
<feature type="region of interest" description="Disordered" evidence="17">
    <location>
        <begin position="27"/>
        <end position="49"/>
    </location>
</feature>
<dbReference type="GO" id="GO:0005524">
    <property type="term" value="F:ATP binding"/>
    <property type="evidence" value="ECO:0007669"/>
    <property type="project" value="UniProtKB-UniRule"/>
</dbReference>
<dbReference type="CDD" id="cd02094">
    <property type="entry name" value="P-type_ATPase_Cu-like"/>
    <property type="match status" value="1"/>
</dbReference>
<keyword evidence="14 16" id="KW-0472">Membrane</keyword>
<dbReference type="SUPFAM" id="SSF81653">
    <property type="entry name" value="Calcium ATPase, transduction domain A"/>
    <property type="match status" value="1"/>
</dbReference>
<dbReference type="InterPro" id="IPR006121">
    <property type="entry name" value="HMA_dom"/>
</dbReference>
<dbReference type="FunFam" id="3.40.50.1000:FF:000144">
    <property type="entry name" value="copper-transporting ATPase 1 isoform X2"/>
    <property type="match status" value="1"/>
</dbReference>
<dbReference type="InterPro" id="IPR008250">
    <property type="entry name" value="ATPase_P-typ_transduc_dom_A_sf"/>
</dbReference>
<dbReference type="AlphaFoldDB" id="A0A9D1SGZ2"/>